<dbReference type="InterPro" id="IPR011990">
    <property type="entry name" value="TPR-like_helical_dom_sf"/>
</dbReference>
<dbReference type="Gene3D" id="1.25.40.10">
    <property type="entry name" value="Tetratricopeptide repeat domain"/>
    <property type="match status" value="1"/>
</dbReference>
<dbReference type="SMART" id="SM00671">
    <property type="entry name" value="SEL1"/>
    <property type="match status" value="1"/>
</dbReference>
<evidence type="ECO:0008006" key="3">
    <source>
        <dbReference type="Google" id="ProtNLM"/>
    </source>
</evidence>
<dbReference type="KEGG" id="rdi:CMV14_18480"/>
<protein>
    <recommendedName>
        <fullName evidence="3">Sel1 repeat family protein</fullName>
    </recommendedName>
</protein>
<name>A0A2A4FXC4_9SPHN</name>
<accession>A0A2A4FXC4</accession>
<evidence type="ECO:0000313" key="1">
    <source>
        <dbReference type="EMBL" id="PCE42113.1"/>
    </source>
</evidence>
<evidence type="ECO:0000313" key="2">
    <source>
        <dbReference type="Proteomes" id="UP000218934"/>
    </source>
</evidence>
<comment type="caution">
    <text evidence="1">The sequence shown here is derived from an EMBL/GenBank/DDBJ whole genome shotgun (WGS) entry which is preliminary data.</text>
</comment>
<dbReference type="SUPFAM" id="SSF81901">
    <property type="entry name" value="HCP-like"/>
    <property type="match status" value="1"/>
</dbReference>
<gene>
    <name evidence="1" type="ORF">COO09_12185</name>
</gene>
<dbReference type="AlphaFoldDB" id="A0A2A4FXC4"/>
<reference evidence="1 2" key="1">
    <citation type="submission" date="2017-09" db="EMBL/GenBank/DDBJ databases">
        <title>The Catabolism of 3,6-Dichlorosalicylic acid is Initiated by the Cytochrome P450 Monooxygenase DsmABC in Rhizorhabdus dicambivorans Ndbn-20.</title>
        <authorList>
            <person name="Na L."/>
        </authorList>
    </citation>
    <scope>NUCLEOTIDE SEQUENCE [LARGE SCALE GENOMIC DNA]</scope>
    <source>
        <strain evidence="1 2">Ndbn-20m</strain>
    </source>
</reference>
<dbReference type="Proteomes" id="UP000218934">
    <property type="component" value="Unassembled WGS sequence"/>
</dbReference>
<proteinExistence type="predicted"/>
<sequence>MGSSLAHVAILGANDTDALLDLGFAYSTGTRGYPFDLVNAHKWFNLAAMSGSEEAQYCRADIAGQMTGREIAEAQRAARTWLAGQHAH</sequence>
<keyword evidence="2" id="KW-1185">Reference proteome</keyword>
<dbReference type="RefSeq" id="WP_066962713.1">
    <property type="nucleotide sequence ID" value="NZ_CP023449.1"/>
</dbReference>
<organism evidence="1 2">
    <name type="scientific">Rhizorhabdus dicambivorans</name>
    <dbReference type="NCBI Taxonomy" id="1850238"/>
    <lineage>
        <taxon>Bacteria</taxon>
        <taxon>Pseudomonadati</taxon>
        <taxon>Pseudomonadota</taxon>
        <taxon>Alphaproteobacteria</taxon>
        <taxon>Sphingomonadales</taxon>
        <taxon>Sphingomonadaceae</taxon>
        <taxon>Rhizorhabdus</taxon>
    </lineage>
</organism>
<dbReference type="OrthoDB" id="5321503at2"/>
<dbReference type="EMBL" id="NWUF01000010">
    <property type="protein sequence ID" value="PCE42113.1"/>
    <property type="molecule type" value="Genomic_DNA"/>
</dbReference>
<dbReference type="InterPro" id="IPR006597">
    <property type="entry name" value="Sel1-like"/>
</dbReference>